<organism evidence="5 6">
    <name type="scientific">Paenibacillus lutrae</name>
    <dbReference type="NCBI Taxonomy" id="2078573"/>
    <lineage>
        <taxon>Bacteria</taxon>
        <taxon>Bacillati</taxon>
        <taxon>Bacillota</taxon>
        <taxon>Bacilli</taxon>
        <taxon>Bacillales</taxon>
        <taxon>Paenibacillaceae</taxon>
        <taxon>Paenibacillus</taxon>
    </lineage>
</organism>
<dbReference type="PANTHER" id="PTHR39190:SF1">
    <property type="entry name" value="FLAGELLAR ASSEMBLY FACTOR FLIW"/>
    <property type="match status" value="1"/>
</dbReference>
<evidence type="ECO:0000256" key="1">
    <source>
        <dbReference type="ARBA" id="ARBA00022490"/>
    </source>
</evidence>
<dbReference type="EMBL" id="RHLK01000013">
    <property type="protein sequence ID" value="MVP01548.1"/>
    <property type="molecule type" value="Genomic_DNA"/>
</dbReference>
<dbReference type="GO" id="GO:0006417">
    <property type="term" value="P:regulation of translation"/>
    <property type="evidence" value="ECO:0007669"/>
    <property type="project" value="UniProtKB-KW"/>
</dbReference>
<dbReference type="Pfam" id="PF02623">
    <property type="entry name" value="FliW"/>
    <property type="match status" value="1"/>
</dbReference>
<gene>
    <name evidence="4" type="primary">fliW</name>
    <name evidence="5" type="ORF">EDM21_18815</name>
</gene>
<evidence type="ECO:0000256" key="3">
    <source>
        <dbReference type="ARBA" id="ARBA00022845"/>
    </source>
</evidence>
<comment type="subcellular location">
    <subcellularLocation>
        <location evidence="4">Cytoplasm</location>
    </subcellularLocation>
</comment>
<accession>A0A7X3FL00</accession>
<sequence>MIIRSTRFGDITLSEDQLITFESGIFGFENHHKYVLLQLDEKDSTFQALQSVDDEDLAFVITEPFLFKQDYEFELPTAIKNQLGIEREEDAQIFSIITIRSQNDITINLKAPIILNKALNKAVQIVLESVVYSIRHPLTKGGA</sequence>
<dbReference type="RefSeq" id="WP_157337995.1">
    <property type="nucleotide sequence ID" value="NZ_RHLK01000013.1"/>
</dbReference>
<dbReference type="GO" id="GO:0044780">
    <property type="term" value="P:bacterial-type flagellum assembly"/>
    <property type="evidence" value="ECO:0007669"/>
    <property type="project" value="UniProtKB-UniRule"/>
</dbReference>
<dbReference type="HAMAP" id="MF_01185">
    <property type="entry name" value="FliW"/>
    <property type="match status" value="1"/>
</dbReference>
<comment type="function">
    <text evidence="4">Acts as an anti-CsrA protein, binds CsrA and prevents it from repressing translation of its target genes, one of which is flagellin. Binds to flagellin and participates in the assembly of the flagellum.</text>
</comment>
<keyword evidence="1 4" id="KW-0963">Cytoplasm</keyword>
<keyword evidence="4" id="KW-0143">Chaperone</keyword>
<comment type="subunit">
    <text evidence="4">Interacts with translational regulator CsrA and flagellin(s).</text>
</comment>
<evidence type="ECO:0000313" key="5">
    <source>
        <dbReference type="EMBL" id="MVP01548.1"/>
    </source>
</evidence>
<proteinExistence type="inferred from homology"/>
<dbReference type="OrthoDB" id="9801235at2"/>
<dbReference type="Gene3D" id="2.30.290.10">
    <property type="entry name" value="BH3618-like"/>
    <property type="match status" value="1"/>
</dbReference>
<keyword evidence="5" id="KW-0282">Flagellum</keyword>
<evidence type="ECO:0000256" key="2">
    <source>
        <dbReference type="ARBA" id="ARBA00022795"/>
    </source>
</evidence>
<keyword evidence="6" id="KW-1185">Reference proteome</keyword>
<dbReference type="PANTHER" id="PTHR39190">
    <property type="entry name" value="FLAGELLAR ASSEMBLY FACTOR FLIW"/>
    <property type="match status" value="1"/>
</dbReference>
<dbReference type="NCBIfam" id="NF009793">
    <property type="entry name" value="PRK13285.1-1"/>
    <property type="match status" value="1"/>
</dbReference>
<dbReference type="InterPro" id="IPR003775">
    <property type="entry name" value="Flagellar_assembly_factor_FliW"/>
</dbReference>
<evidence type="ECO:0000313" key="6">
    <source>
        <dbReference type="Proteomes" id="UP000490800"/>
    </source>
</evidence>
<keyword evidence="2 4" id="KW-1005">Bacterial flagellum biogenesis</keyword>
<dbReference type="SUPFAM" id="SSF141457">
    <property type="entry name" value="BH3618-like"/>
    <property type="match status" value="1"/>
</dbReference>
<keyword evidence="5" id="KW-0966">Cell projection</keyword>
<keyword evidence="5" id="KW-0969">Cilium</keyword>
<dbReference type="AlphaFoldDB" id="A0A7X3FL00"/>
<name>A0A7X3FL00_9BACL</name>
<keyword evidence="3 4" id="KW-0810">Translation regulation</keyword>
<dbReference type="GO" id="GO:0005737">
    <property type="term" value="C:cytoplasm"/>
    <property type="evidence" value="ECO:0007669"/>
    <property type="project" value="UniProtKB-SubCell"/>
</dbReference>
<dbReference type="Proteomes" id="UP000490800">
    <property type="component" value="Unassembled WGS sequence"/>
</dbReference>
<comment type="caution">
    <text evidence="5">The sequence shown here is derived from an EMBL/GenBank/DDBJ whole genome shotgun (WGS) entry which is preliminary data.</text>
</comment>
<protein>
    <recommendedName>
        <fullName evidence="4">Flagellar assembly factor FliW</fullName>
    </recommendedName>
</protein>
<evidence type="ECO:0000256" key="4">
    <source>
        <dbReference type="HAMAP-Rule" id="MF_01185"/>
    </source>
</evidence>
<dbReference type="InterPro" id="IPR024046">
    <property type="entry name" value="Flagellar_assmbl_FliW_dom_sf"/>
</dbReference>
<comment type="similarity">
    <text evidence="4">Belongs to the FliW family.</text>
</comment>
<reference evidence="5 6" key="1">
    <citation type="journal article" date="2019" name="Microorganisms">
        <title>Paenibacillus lutrae sp. nov., A Chitinolytic Species Isolated from A River Otter in Castril Natural Park, Granada, Spain.</title>
        <authorList>
            <person name="Rodriguez M."/>
            <person name="Reina J.C."/>
            <person name="Bejar V."/>
            <person name="Llamas I."/>
        </authorList>
    </citation>
    <scope>NUCLEOTIDE SEQUENCE [LARGE SCALE GENOMIC DNA]</scope>
    <source>
        <strain evidence="5 6">N10</strain>
    </source>
</reference>